<dbReference type="PANTHER" id="PTHR42951:SF15">
    <property type="entry name" value="METALLO-BETA-LACTAMASE SUPERFAMILY PROTEIN"/>
    <property type="match status" value="1"/>
</dbReference>
<dbReference type="SMART" id="SM00849">
    <property type="entry name" value="Lactamase_B"/>
    <property type="match status" value="1"/>
</dbReference>
<dbReference type="RefSeq" id="WP_023393324.1">
    <property type="nucleotide sequence ID" value="NZ_ASGZ01000009.1"/>
</dbReference>
<accession>V4HFM7</accession>
<dbReference type="eggNOG" id="arCOG00504">
    <property type="taxonomic scope" value="Archaea"/>
</dbReference>
<dbReference type="InterPro" id="IPR050855">
    <property type="entry name" value="NDM-1-like"/>
</dbReference>
<sequence>MKLTDGVYALTVTVERDGGETAFHPAAVETDRGVVLLDTTLPGMADELEAALGDAGFGFDDVTAVVLTHHDGDHAGALAEVCDRADDPPVYAHEAEAPFVDGREHPIKSDPDAERYPPVPVDVELQDGVTFRTAAGPMRAVFTPGHAPGHLSFVLPEADLLLAGDALTSDDGGVRPPIDRFTPDLREATRSVGRLAELDVDRVHCFHGGPADEGTAGVERVYDAMREDHGDA</sequence>
<dbReference type="PANTHER" id="PTHR42951">
    <property type="entry name" value="METALLO-BETA-LACTAMASE DOMAIN-CONTAINING"/>
    <property type="match status" value="1"/>
</dbReference>
<dbReference type="InterPro" id="IPR036866">
    <property type="entry name" value="RibonucZ/Hydroxyglut_hydro"/>
</dbReference>
<gene>
    <name evidence="2" type="ORF">K933_03665</name>
</gene>
<dbReference type="Proteomes" id="UP000017840">
    <property type="component" value="Unassembled WGS sequence"/>
</dbReference>
<dbReference type="STRING" id="1324957.K933_03665"/>
<name>V4HFM7_9EURY</name>
<dbReference type="InterPro" id="IPR001279">
    <property type="entry name" value="Metallo-B-lactamas"/>
</dbReference>
<evidence type="ECO:0000313" key="2">
    <source>
        <dbReference type="EMBL" id="ESP89490.1"/>
    </source>
</evidence>
<dbReference type="OrthoDB" id="197151at2157"/>
<dbReference type="AlphaFoldDB" id="V4HFM7"/>
<organism evidence="2 3">
    <name type="scientific">Candidatus Halobonum tyrrellensis G22</name>
    <dbReference type="NCBI Taxonomy" id="1324957"/>
    <lineage>
        <taxon>Archaea</taxon>
        <taxon>Methanobacteriati</taxon>
        <taxon>Methanobacteriota</taxon>
        <taxon>Stenosarchaea group</taxon>
        <taxon>Halobacteria</taxon>
        <taxon>Halobacteriales</taxon>
        <taxon>Haloferacaceae</taxon>
        <taxon>Candidatus Halobonum</taxon>
    </lineage>
</organism>
<reference evidence="2 3" key="1">
    <citation type="journal article" date="2013" name="Genome Announc.">
        <title>Draft Genome Sequence of 'Candidatus Halobonum tyrrellensis' Strain G22, Isolated from the Hypersaline Waters of Lake Tyrrell, Australia.</title>
        <authorList>
            <person name="Ugalde J.A."/>
            <person name="Narasingarao P."/>
            <person name="Kuo S."/>
            <person name="Podell S."/>
            <person name="Allen E.E."/>
        </authorList>
    </citation>
    <scope>NUCLEOTIDE SEQUENCE [LARGE SCALE GENOMIC DNA]</scope>
    <source>
        <strain evidence="2 3">G22</strain>
    </source>
</reference>
<proteinExistence type="predicted"/>
<keyword evidence="3" id="KW-1185">Reference proteome</keyword>
<dbReference type="CDD" id="cd07721">
    <property type="entry name" value="yflN-like_MBL-fold"/>
    <property type="match status" value="1"/>
</dbReference>
<protein>
    <submittedName>
        <fullName evidence="2">Beta-lactamase domain-containing protein</fullName>
    </submittedName>
</protein>
<dbReference type="Gene3D" id="3.60.15.10">
    <property type="entry name" value="Ribonuclease Z/Hydroxyacylglutathione hydrolase-like"/>
    <property type="match status" value="1"/>
</dbReference>
<comment type="caution">
    <text evidence="2">The sequence shown here is derived from an EMBL/GenBank/DDBJ whole genome shotgun (WGS) entry which is preliminary data.</text>
</comment>
<evidence type="ECO:0000259" key="1">
    <source>
        <dbReference type="SMART" id="SM00849"/>
    </source>
</evidence>
<dbReference type="Pfam" id="PF00753">
    <property type="entry name" value="Lactamase_B"/>
    <property type="match status" value="1"/>
</dbReference>
<evidence type="ECO:0000313" key="3">
    <source>
        <dbReference type="Proteomes" id="UP000017840"/>
    </source>
</evidence>
<dbReference type="SUPFAM" id="SSF56281">
    <property type="entry name" value="Metallo-hydrolase/oxidoreductase"/>
    <property type="match status" value="1"/>
</dbReference>
<dbReference type="EMBL" id="ASGZ01000009">
    <property type="protein sequence ID" value="ESP89490.1"/>
    <property type="molecule type" value="Genomic_DNA"/>
</dbReference>
<feature type="domain" description="Metallo-beta-lactamase" evidence="1">
    <location>
        <begin position="22"/>
        <end position="207"/>
    </location>
</feature>